<accession>A0A7T0C013</accession>
<organism evidence="3 4">
    <name type="scientific">Candidatus Nitrohelix vancouverensis</name>
    <dbReference type="NCBI Taxonomy" id="2705534"/>
    <lineage>
        <taxon>Bacteria</taxon>
        <taxon>Pseudomonadati</taxon>
        <taxon>Nitrospinota/Tectimicrobiota group</taxon>
        <taxon>Nitrospinota</taxon>
        <taxon>Nitrospinia</taxon>
        <taxon>Nitrospinales</taxon>
        <taxon>Nitrospinaceae</taxon>
        <taxon>Candidatus Nitrohelix</taxon>
    </lineage>
</organism>
<feature type="region of interest" description="Disordered" evidence="1">
    <location>
        <begin position="56"/>
        <end position="88"/>
    </location>
</feature>
<dbReference type="InterPro" id="IPR042095">
    <property type="entry name" value="SUMF_sf"/>
</dbReference>
<dbReference type="SUPFAM" id="SSF56436">
    <property type="entry name" value="C-type lectin-like"/>
    <property type="match status" value="1"/>
</dbReference>
<protein>
    <submittedName>
        <fullName evidence="3">Formylglycine-generating enzyme family protein</fullName>
    </submittedName>
</protein>
<dbReference type="GO" id="GO:0120147">
    <property type="term" value="F:formylglycine-generating oxidase activity"/>
    <property type="evidence" value="ECO:0007669"/>
    <property type="project" value="TreeGrafter"/>
</dbReference>
<dbReference type="PANTHER" id="PTHR23150:SF19">
    <property type="entry name" value="FORMYLGLYCINE-GENERATING ENZYME"/>
    <property type="match status" value="1"/>
</dbReference>
<evidence type="ECO:0000259" key="2">
    <source>
        <dbReference type="Pfam" id="PF03781"/>
    </source>
</evidence>
<name>A0A7T0C013_9BACT</name>
<dbReference type="Pfam" id="PF03781">
    <property type="entry name" value="FGE-sulfatase"/>
    <property type="match status" value="1"/>
</dbReference>
<dbReference type="InterPro" id="IPR051043">
    <property type="entry name" value="Sulfatase_Mod_Factor_Kinase"/>
</dbReference>
<evidence type="ECO:0000313" key="4">
    <source>
        <dbReference type="Proteomes" id="UP000594464"/>
    </source>
</evidence>
<feature type="compositionally biased region" description="Basic and acidic residues" evidence="1">
    <location>
        <begin position="56"/>
        <end position="74"/>
    </location>
</feature>
<dbReference type="Gene3D" id="3.90.1580.10">
    <property type="entry name" value="paralog of FGE (formylglycine-generating enzyme)"/>
    <property type="match status" value="1"/>
</dbReference>
<gene>
    <name evidence="3" type="ORF">G3M78_00875</name>
</gene>
<dbReference type="AlphaFoldDB" id="A0A7T0C013"/>
<evidence type="ECO:0000256" key="1">
    <source>
        <dbReference type="SAM" id="MobiDB-lite"/>
    </source>
</evidence>
<feature type="domain" description="Sulfatase-modifying factor enzyme-like" evidence="2">
    <location>
        <begin position="100"/>
        <end position="308"/>
    </location>
</feature>
<feature type="compositionally biased region" description="Polar residues" evidence="1">
    <location>
        <begin position="279"/>
        <end position="291"/>
    </location>
</feature>
<dbReference type="KEGG" id="nva:G3M78_00875"/>
<feature type="region of interest" description="Disordered" evidence="1">
    <location>
        <begin position="273"/>
        <end position="294"/>
    </location>
</feature>
<proteinExistence type="predicted"/>
<evidence type="ECO:0000313" key="3">
    <source>
        <dbReference type="EMBL" id="QPJ64032.1"/>
    </source>
</evidence>
<dbReference type="InterPro" id="IPR016187">
    <property type="entry name" value="CTDL_fold"/>
</dbReference>
<sequence length="311" mass="34738">MERGSPKRIRNALKTILTLLLASLFLWSCASSPPKSKKKRYSRAYILKKRAEIERQRKAQREEPVAAHQVDKLSQRLKPPSDGGLASLPTRIHEADRSVLVRIEGGRYLIGSLESAARDSAQIAFTHMSEFYMDRAEITVEQYRRFDAKYDEKPFNDGQACPSCPAMGVSWLKAQSYCRWAGKRLPTELEWEAAARGKDNRNWPWGLVYQEGRANLHGESDGYAGPAPVGSFPSGASPSGLWDMAGNVWEWVASPYGPRLSPEREGGLTPQMVKGGGWSSNAESSKISNRNAVRPDIRNPSIGFRCVWTEP</sequence>
<dbReference type="Proteomes" id="UP000594464">
    <property type="component" value="Chromosome"/>
</dbReference>
<dbReference type="PANTHER" id="PTHR23150">
    <property type="entry name" value="SULFATASE MODIFYING FACTOR 1, 2"/>
    <property type="match status" value="1"/>
</dbReference>
<reference evidence="4" key="1">
    <citation type="submission" date="2020-02" db="EMBL/GenBank/DDBJ databases">
        <title>Genomic and physiological characterization of two novel Nitrospinaceae genera.</title>
        <authorList>
            <person name="Mueller A.J."/>
            <person name="Jung M.-Y."/>
            <person name="Strachan C.R."/>
            <person name="Herbold C.W."/>
            <person name="Kirkegaard R.H."/>
            <person name="Daims H."/>
        </authorList>
    </citation>
    <scope>NUCLEOTIDE SEQUENCE [LARGE SCALE GENOMIC DNA]</scope>
</reference>
<dbReference type="EMBL" id="CP048620">
    <property type="protein sequence ID" value="QPJ64032.1"/>
    <property type="molecule type" value="Genomic_DNA"/>
</dbReference>
<dbReference type="InterPro" id="IPR005532">
    <property type="entry name" value="SUMF_dom"/>
</dbReference>